<dbReference type="Pfam" id="PF00905">
    <property type="entry name" value="Transpeptidase"/>
    <property type="match status" value="1"/>
</dbReference>
<comment type="pathway">
    <text evidence="2">Cell wall biogenesis; peptidoglycan biosynthesis.</text>
</comment>
<evidence type="ECO:0000256" key="5">
    <source>
        <dbReference type="ARBA" id="ARBA00022475"/>
    </source>
</evidence>
<dbReference type="Gene3D" id="1.10.3810.10">
    <property type="entry name" value="Biosynthetic peptidoglycan transglycosylase-like"/>
    <property type="match status" value="1"/>
</dbReference>
<dbReference type="SUPFAM" id="SSF56601">
    <property type="entry name" value="beta-lactamase/transpeptidase-like"/>
    <property type="match status" value="1"/>
</dbReference>
<dbReference type="AlphaFoldDB" id="A0A1M5F8J4"/>
<keyword evidence="5" id="KW-1003">Cell membrane</keyword>
<evidence type="ECO:0000256" key="9">
    <source>
        <dbReference type="ARBA" id="ARBA00022679"/>
    </source>
</evidence>
<dbReference type="PANTHER" id="PTHR32282:SF11">
    <property type="entry name" value="PENICILLIN-BINDING PROTEIN 1B"/>
    <property type="match status" value="1"/>
</dbReference>
<evidence type="ECO:0000256" key="13">
    <source>
        <dbReference type="ARBA" id="ARBA00023136"/>
    </source>
</evidence>
<dbReference type="Gene3D" id="3.40.710.10">
    <property type="entry name" value="DD-peptidase/beta-lactamase superfamily"/>
    <property type="match status" value="2"/>
</dbReference>
<reference evidence="22 23" key="1">
    <citation type="submission" date="2016-11" db="EMBL/GenBank/DDBJ databases">
        <authorList>
            <person name="Jaros S."/>
            <person name="Januszkiewicz K."/>
            <person name="Wedrychowicz H."/>
        </authorList>
    </citation>
    <scope>NUCLEOTIDE SEQUENCE [LARGE SCALE GENOMIC DNA]</scope>
    <source>
        <strain evidence="22 23">DSM 21986</strain>
    </source>
</reference>
<keyword evidence="15" id="KW-0961">Cell wall biogenesis/degradation</keyword>
<keyword evidence="11" id="KW-0133">Cell shape</keyword>
<accession>A0A1M5F8J4</accession>
<evidence type="ECO:0000256" key="2">
    <source>
        <dbReference type="ARBA" id="ARBA00004752"/>
    </source>
</evidence>
<evidence type="ECO:0000256" key="15">
    <source>
        <dbReference type="ARBA" id="ARBA00023316"/>
    </source>
</evidence>
<comment type="catalytic activity">
    <reaction evidence="17">
        <text>[GlcNAc-(1-&gt;4)-Mur2Ac(oyl-L-Ala-gamma-D-Glu-L-Lys-D-Ala-D-Ala)](n)-di-trans,octa-cis-undecaprenyl diphosphate + beta-D-GlcNAc-(1-&gt;4)-Mur2Ac(oyl-L-Ala-gamma-D-Glu-L-Lys-D-Ala-D-Ala)-di-trans,octa-cis-undecaprenyl diphosphate = [GlcNAc-(1-&gt;4)-Mur2Ac(oyl-L-Ala-gamma-D-Glu-L-Lys-D-Ala-D-Ala)](n+1)-di-trans,octa-cis-undecaprenyl diphosphate + di-trans,octa-cis-undecaprenyl diphosphate + H(+)</text>
        <dbReference type="Rhea" id="RHEA:23708"/>
        <dbReference type="Rhea" id="RHEA-COMP:9602"/>
        <dbReference type="Rhea" id="RHEA-COMP:9603"/>
        <dbReference type="ChEBI" id="CHEBI:15378"/>
        <dbReference type="ChEBI" id="CHEBI:58405"/>
        <dbReference type="ChEBI" id="CHEBI:60033"/>
        <dbReference type="ChEBI" id="CHEBI:78435"/>
        <dbReference type="EC" id="2.4.99.28"/>
    </reaction>
</comment>
<dbReference type="PANTHER" id="PTHR32282">
    <property type="entry name" value="BINDING PROTEIN TRANSPEPTIDASE, PUTATIVE-RELATED"/>
    <property type="match status" value="1"/>
</dbReference>
<protein>
    <submittedName>
        <fullName evidence="22">Penicillin-binding protein 1A</fullName>
    </submittedName>
</protein>
<dbReference type="OrthoDB" id="9766909at2"/>
<evidence type="ECO:0000256" key="7">
    <source>
        <dbReference type="ARBA" id="ARBA00022670"/>
    </source>
</evidence>
<dbReference type="GO" id="GO:0006508">
    <property type="term" value="P:proteolysis"/>
    <property type="evidence" value="ECO:0007669"/>
    <property type="project" value="UniProtKB-KW"/>
</dbReference>
<keyword evidence="23" id="KW-1185">Reference proteome</keyword>
<keyword evidence="7" id="KW-0645">Protease</keyword>
<keyword evidence="19" id="KW-0812">Transmembrane</keyword>
<evidence type="ECO:0000256" key="8">
    <source>
        <dbReference type="ARBA" id="ARBA00022676"/>
    </source>
</evidence>
<dbReference type="EMBL" id="FQUS01000014">
    <property type="protein sequence ID" value="SHF87708.1"/>
    <property type="molecule type" value="Genomic_DNA"/>
</dbReference>
<organism evidence="22 23">
    <name type="scientific">Fodinibius roseus</name>
    <dbReference type="NCBI Taxonomy" id="1194090"/>
    <lineage>
        <taxon>Bacteria</taxon>
        <taxon>Pseudomonadati</taxon>
        <taxon>Balneolota</taxon>
        <taxon>Balneolia</taxon>
        <taxon>Balneolales</taxon>
        <taxon>Balneolaceae</taxon>
        <taxon>Fodinibius</taxon>
    </lineage>
</organism>
<evidence type="ECO:0000259" key="21">
    <source>
        <dbReference type="Pfam" id="PF00912"/>
    </source>
</evidence>
<dbReference type="GO" id="GO:0005886">
    <property type="term" value="C:plasma membrane"/>
    <property type="evidence" value="ECO:0007669"/>
    <property type="project" value="UniProtKB-SubCell"/>
</dbReference>
<dbReference type="InterPro" id="IPR001460">
    <property type="entry name" value="PCN-bd_Tpept"/>
</dbReference>
<keyword evidence="19" id="KW-1133">Transmembrane helix</keyword>
<dbReference type="GO" id="GO:0008658">
    <property type="term" value="F:penicillin binding"/>
    <property type="evidence" value="ECO:0007669"/>
    <property type="project" value="InterPro"/>
</dbReference>
<evidence type="ECO:0000256" key="12">
    <source>
        <dbReference type="ARBA" id="ARBA00022984"/>
    </source>
</evidence>
<comment type="catalytic activity">
    <reaction evidence="16">
        <text>Preferential cleavage: (Ac)2-L-Lys-D-Ala-|-D-Ala. Also transpeptidation of peptidyl-alanyl moieties that are N-acyl substituents of D-alanine.</text>
        <dbReference type="EC" id="3.4.16.4"/>
    </reaction>
</comment>
<evidence type="ECO:0000256" key="14">
    <source>
        <dbReference type="ARBA" id="ARBA00023268"/>
    </source>
</evidence>
<keyword evidence="9" id="KW-0808">Transferase</keyword>
<keyword evidence="8" id="KW-0328">Glycosyltransferase</keyword>
<dbReference type="InterPro" id="IPR012338">
    <property type="entry name" value="Beta-lactam/transpept-like"/>
</dbReference>
<feature type="domain" description="Penicillin-binding protein transpeptidase" evidence="20">
    <location>
        <begin position="436"/>
        <end position="694"/>
    </location>
</feature>
<keyword evidence="6" id="KW-0121">Carboxypeptidase</keyword>
<proteinExistence type="inferred from homology"/>
<evidence type="ECO:0000256" key="18">
    <source>
        <dbReference type="SAM" id="MobiDB-lite"/>
    </source>
</evidence>
<comment type="similarity">
    <text evidence="3">In the C-terminal section; belongs to the transpeptidase family.</text>
</comment>
<gene>
    <name evidence="22" type="ORF">SAMN05443144_11493</name>
</gene>
<evidence type="ECO:0000256" key="17">
    <source>
        <dbReference type="ARBA" id="ARBA00049902"/>
    </source>
</evidence>
<dbReference type="InterPro" id="IPR001264">
    <property type="entry name" value="Glyco_trans_51"/>
</dbReference>
<evidence type="ECO:0000256" key="10">
    <source>
        <dbReference type="ARBA" id="ARBA00022801"/>
    </source>
</evidence>
<evidence type="ECO:0000313" key="23">
    <source>
        <dbReference type="Proteomes" id="UP000184041"/>
    </source>
</evidence>
<dbReference type="GO" id="GO:0009002">
    <property type="term" value="F:serine-type D-Ala-D-Ala carboxypeptidase activity"/>
    <property type="evidence" value="ECO:0007669"/>
    <property type="project" value="UniProtKB-EC"/>
</dbReference>
<evidence type="ECO:0000256" key="4">
    <source>
        <dbReference type="ARBA" id="ARBA00007739"/>
    </source>
</evidence>
<dbReference type="Proteomes" id="UP000184041">
    <property type="component" value="Unassembled WGS sequence"/>
</dbReference>
<evidence type="ECO:0000256" key="19">
    <source>
        <dbReference type="SAM" id="Phobius"/>
    </source>
</evidence>
<dbReference type="SUPFAM" id="SSF53955">
    <property type="entry name" value="Lysozyme-like"/>
    <property type="match status" value="1"/>
</dbReference>
<dbReference type="InterPro" id="IPR036950">
    <property type="entry name" value="PBP_transglycosylase"/>
</dbReference>
<keyword evidence="12" id="KW-0573">Peptidoglycan synthesis</keyword>
<dbReference type="GO" id="GO:0030288">
    <property type="term" value="C:outer membrane-bounded periplasmic space"/>
    <property type="evidence" value="ECO:0007669"/>
    <property type="project" value="TreeGrafter"/>
</dbReference>
<keyword evidence="13 19" id="KW-0472">Membrane</keyword>
<dbReference type="GO" id="GO:0009252">
    <property type="term" value="P:peptidoglycan biosynthetic process"/>
    <property type="evidence" value="ECO:0007669"/>
    <property type="project" value="UniProtKB-KW"/>
</dbReference>
<comment type="subcellular location">
    <subcellularLocation>
        <location evidence="1">Cell membrane</location>
    </subcellularLocation>
</comment>
<evidence type="ECO:0000313" key="22">
    <source>
        <dbReference type="EMBL" id="SHF87708.1"/>
    </source>
</evidence>
<dbReference type="STRING" id="1194090.SAMN05443144_11493"/>
<evidence type="ECO:0000256" key="6">
    <source>
        <dbReference type="ARBA" id="ARBA00022645"/>
    </source>
</evidence>
<name>A0A1M5F8J4_9BACT</name>
<feature type="transmembrane region" description="Helical" evidence="19">
    <location>
        <begin position="52"/>
        <end position="75"/>
    </location>
</feature>
<dbReference type="InterPro" id="IPR023346">
    <property type="entry name" value="Lysozyme-like_dom_sf"/>
</dbReference>
<feature type="domain" description="Glycosyl transferase family 51" evidence="21">
    <location>
        <begin position="101"/>
        <end position="274"/>
    </location>
</feature>
<dbReference type="Pfam" id="PF00912">
    <property type="entry name" value="Transgly"/>
    <property type="match status" value="1"/>
</dbReference>
<dbReference type="GO" id="GO:0008360">
    <property type="term" value="P:regulation of cell shape"/>
    <property type="evidence" value="ECO:0007669"/>
    <property type="project" value="UniProtKB-KW"/>
</dbReference>
<evidence type="ECO:0000259" key="20">
    <source>
        <dbReference type="Pfam" id="PF00905"/>
    </source>
</evidence>
<dbReference type="InterPro" id="IPR050396">
    <property type="entry name" value="Glycosyltr_51/Transpeptidase"/>
</dbReference>
<evidence type="ECO:0000256" key="1">
    <source>
        <dbReference type="ARBA" id="ARBA00004236"/>
    </source>
</evidence>
<feature type="region of interest" description="Disordered" evidence="18">
    <location>
        <begin position="754"/>
        <end position="776"/>
    </location>
</feature>
<evidence type="ECO:0000256" key="16">
    <source>
        <dbReference type="ARBA" id="ARBA00034000"/>
    </source>
</evidence>
<dbReference type="GO" id="GO:0008955">
    <property type="term" value="F:peptidoglycan glycosyltransferase activity"/>
    <property type="evidence" value="ECO:0007669"/>
    <property type="project" value="UniProtKB-EC"/>
</dbReference>
<sequence length="776" mass="87170">MSNSDFDNEMDRYFNDPEYRRKKANGGDKNNDNDSIFNWNILSSWKHAGNDLYKWGGIAGGLLIILFTGFLIYLFSGLPSIQDLENPQTAVATEVRSRDGVVLDRYYTENRSYISYENISPHVINALIATEDHRFYDHWGIDVIRTLAVPWHLINGRVQGGSTITQQLARNLYKKIGREFSVIRKLREMITAIEIEDNYTKREIIEMYLNTVEFPNSAFGIQSAARTHYGKNAQDLTVTEAATLIGSLKGVYLYNPRINPENATARRNTVLMQLDKRGFLSDTIATRMINKPITLDYHPPSKTRRESKYFGQYVRQQVDDWAEENGYNLDTDGLTIYTTIDSRLQKYAQQAVETKLDSLQIVFEDEWTSANGEFMDILWNRYPNFLGSLIEETDRYKNGFSKYDTDQRSVVMEKLKADEAFVDSVMRARMRLEAGFVGIDPRSGHILTWIGGSNYGDVQFDHVYQSKRQTGSTFKPFVYTVAIDNGYMPYHKFPNEPPVFKQKTGGTWSITNYGGDTGGMVPLREGLARSLNNVTVSLLPEIAGAPGTNQLEDLIPAARKIKQMAQNMGIDMEGVEPYPSIALGTAEASLLDLVSAYTTFANQGVHIEPLAVTRIEDKAGNVVKEYQAESQQEVISPETAYIMLDMMRGVINGGEDYYGTGVRLRNSYNVKQDIAGKTGTTQNAADTWFVGMTPHIVMGAWVGGADRRIRFPVTSRTGQGARTALPMVGQFIKLASSDPEAPWSYEPFEPPAGFVPPQEGTGQNNGTNTGTGRIDW</sequence>
<dbReference type="GO" id="GO:0071555">
    <property type="term" value="P:cell wall organization"/>
    <property type="evidence" value="ECO:0007669"/>
    <property type="project" value="UniProtKB-KW"/>
</dbReference>
<dbReference type="RefSeq" id="WP_073065351.1">
    <property type="nucleotide sequence ID" value="NZ_FQUS01000014.1"/>
</dbReference>
<evidence type="ECO:0000256" key="3">
    <source>
        <dbReference type="ARBA" id="ARBA00007090"/>
    </source>
</evidence>
<comment type="similarity">
    <text evidence="4">In the N-terminal section; belongs to the glycosyltransferase 51 family.</text>
</comment>
<feature type="compositionally biased region" description="Low complexity" evidence="18">
    <location>
        <begin position="760"/>
        <end position="776"/>
    </location>
</feature>
<evidence type="ECO:0000256" key="11">
    <source>
        <dbReference type="ARBA" id="ARBA00022960"/>
    </source>
</evidence>
<keyword evidence="14" id="KW-0511">Multifunctional enzyme</keyword>
<keyword evidence="10" id="KW-0378">Hydrolase</keyword>